<dbReference type="PROSITE" id="PS50113">
    <property type="entry name" value="PAC"/>
    <property type="match status" value="1"/>
</dbReference>
<dbReference type="InterPro" id="IPR029787">
    <property type="entry name" value="Nucleotide_cyclase"/>
</dbReference>
<protein>
    <submittedName>
        <fullName evidence="6">PAS domain S-box protein</fullName>
    </submittedName>
</protein>
<dbReference type="Gene3D" id="3.30.450.20">
    <property type="entry name" value="PAS domain"/>
    <property type="match status" value="1"/>
</dbReference>
<feature type="domain" description="PAS" evidence="3">
    <location>
        <begin position="359"/>
        <end position="404"/>
    </location>
</feature>
<dbReference type="PROSITE" id="PS50887">
    <property type="entry name" value="GGDEF"/>
    <property type="match status" value="1"/>
</dbReference>
<dbReference type="PANTHER" id="PTHR46663">
    <property type="entry name" value="DIGUANYLATE CYCLASE DGCT-RELATED"/>
    <property type="match status" value="1"/>
</dbReference>
<dbReference type="InterPro" id="IPR000014">
    <property type="entry name" value="PAS"/>
</dbReference>
<dbReference type="InterPro" id="IPR052163">
    <property type="entry name" value="DGC-Regulatory_Protein"/>
</dbReference>
<dbReference type="PROSITE" id="PS50112">
    <property type="entry name" value="PAS"/>
    <property type="match status" value="1"/>
</dbReference>
<keyword evidence="1" id="KW-0812">Transmembrane</keyword>
<dbReference type="RefSeq" id="WP_130105606.1">
    <property type="nucleotide sequence ID" value="NZ_CP025781.1"/>
</dbReference>
<keyword evidence="7" id="KW-1185">Reference proteome</keyword>
<reference evidence="6 7" key="1">
    <citation type="submission" date="2018-01" db="EMBL/GenBank/DDBJ databases">
        <title>Genome sequence of Iodobacter sp. strain PCH194 isolated from Indian Trans-Himalaya.</title>
        <authorList>
            <person name="Kumar V."/>
            <person name="Thakur V."/>
            <person name="Kumar S."/>
            <person name="Singh D."/>
        </authorList>
    </citation>
    <scope>NUCLEOTIDE SEQUENCE [LARGE SCALE GENOMIC DNA]</scope>
    <source>
        <strain evidence="6 7">PCH194</strain>
    </source>
</reference>
<dbReference type="NCBIfam" id="TIGR00229">
    <property type="entry name" value="sensory_box"/>
    <property type="match status" value="1"/>
</dbReference>
<proteinExistence type="predicted"/>
<dbReference type="CDD" id="cd01949">
    <property type="entry name" value="GGDEF"/>
    <property type="match status" value="1"/>
</dbReference>
<dbReference type="CDD" id="cd00130">
    <property type="entry name" value="PAS"/>
    <property type="match status" value="1"/>
</dbReference>
<evidence type="ECO:0000256" key="2">
    <source>
        <dbReference type="SAM" id="SignalP"/>
    </source>
</evidence>
<accession>A0A7G3G6Z5</accession>
<evidence type="ECO:0000259" key="3">
    <source>
        <dbReference type="PROSITE" id="PS50112"/>
    </source>
</evidence>
<dbReference type="NCBIfam" id="TIGR00254">
    <property type="entry name" value="GGDEF"/>
    <property type="match status" value="1"/>
</dbReference>
<dbReference type="EMBL" id="CP025781">
    <property type="protein sequence ID" value="QBC42996.1"/>
    <property type="molecule type" value="Genomic_DNA"/>
</dbReference>
<dbReference type="Gene3D" id="3.40.190.10">
    <property type="entry name" value="Periplasmic binding protein-like II"/>
    <property type="match status" value="2"/>
</dbReference>
<dbReference type="FunFam" id="3.30.70.270:FF:000001">
    <property type="entry name" value="Diguanylate cyclase domain protein"/>
    <property type="match status" value="1"/>
</dbReference>
<dbReference type="InterPro" id="IPR000160">
    <property type="entry name" value="GGDEF_dom"/>
</dbReference>
<feature type="transmembrane region" description="Helical" evidence="1">
    <location>
        <begin position="317"/>
        <end position="340"/>
    </location>
</feature>
<evidence type="ECO:0000259" key="4">
    <source>
        <dbReference type="PROSITE" id="PS50113"/>
    </source>
</evidence>
<feature type="chain" id="PRO_5028874837" evidence="2">
    <location>
        <begin position="21"/>
        <end position="651"/>
    </location>
</feature>
<dbReference type="SMART" id="SM00267">
    <property type="entry name" value="GGDEF"/>
    <property type="match status" value="1"/>
</dbReference>
<dbReference type="InterPro" id="IPR043128">
    <property type="entry name" value="Rev_trsase/Diguanyl_cyclase"/>
</dbReference>
<dbReference type="InterPro" id="IPR035965">
    <property type="entry name" value="PAS-like_dom_sf"/>
</dbReference>
<dbReference type="KEGG" id="ifl:C1H71_05130"/>
<dbReference type="Pfam" id="PF13426">
    <property type="entry name" value="PAS_9"/>
    <property type="match status" value="1"/>
</dbReference>
<keyword evidence="1" id="KW-0472">Membrane</keyword>
<feature type="domain" description="GGDEF" evidence="5">
    <location>
        <begin position="516"/>
        <end position="649"/>
    </location>
</feature>
<dbReference type="SMART" id="SM00091">
    <property type="entry name" value="PAS"/>
    <property type="match status" value="1"/>
</dbReference>
<evidence type="ECO:0000313" key="6">
    <source>
        <dbReference type="EMBL" id="QBC42996.1"/>
    </source>
</evidence>
<keyword evidence="1" id="KW-1133">Transmembrane helix</keyword>
<dbReference type="PANTHER" id="PTHR46663:SF3">
    <property type="entry name" value="SLL0267 PROTEIN"/>
    <property type="match status" value="1"/>
</dbReference>
<evidence type="ECO:0000259" key="5">
    <source>
        <dbReference type="PROSITE" id="PS50887"/>
    </source>
</evidence>
<keyword evidence="2" id="KW-0732">Signal</keyword>
<gene>
    <name evidence="6" type="ORF">C1H71_05130</name>
</gene>
<dbReference type="SUPFAM" id="SSF53850">
    <property type="entry name" value="Periplasmic binding protein-like II"/>
    <property type="match status" value="1"/>
</dbReference>
<dbReference type="Pfam" id="PF00990">
    <property type="entry name" value="GGDEF"/>
    <property type="match status" value="1"/>
</dbReference>
<dbReference type="AlphaFoldDB" id="A0A7G3G6Z5"/>
<dbReference type="InterPro" id="IPR000700">
    <property type="entry name" value="PAS-assoc_C"/>
</dbReference>
<dbReference type="SUPFAM" id="SSF55073">
    <property type="entry name" value="Nucleotide cyclase"/>
    <property type="match status" value="1"/>
</dbReference>
<dbReference type="SUPFAM" id="SSF55785">
    <property type="entry name" value="PYP-like sensor domain (PAS domain)"/>
    <property type="match status" value="1"/>
</dbReference>
<dbReference type="Gene3D" id="3.30.70.270">
    <property type="match status" value="1"/>
</dbReference>
<dbReference type="InterPro" id="IPR015168">
    <property type="entry name" value="SsuA/THI5"/>
</dbReference>
<dbReference type="GO" id="GO:0003824">
    <property type="term" value="F:catalytic activity"/>
    <property type="evidence" value="ECO:0007669"/>
    <property type="project" value="UniProtKB-ARBA"/>
</dbReference>
<dbReference type="SMART" id="SM00086">
    <property type="entry name" value="PAC"/>
    <property type="match status" value="1"/>
</dbReference>
<dbReference type="Pfam" id="PF09084">
    <property type="entry name" value="NMT1"/>
    <property type="match status" value="1"/>
</dbReference>
<dbReference type="Proteomes" id="UP000515917">
    <property type="component" value="Chromosome"/>
</dbReference>
<feature type="signal peptide" evidence="2">
    <location>
        <begin position="1"/>
        <end position="20"/>
    </location>
</feature>
<organism evidence="6 7">
    <name type="scientific">Iodobacter fluviatilis</name>
    <dbReference type="NCBI Taxonomy" id="537"/>
    <lineage>
        <taxon>Bacteria</taxon>
        <taxon>Pseudomonadati</taxon>
        <taxon>Pseudomonadota</taxon>
        <taxon>Betaproteobacteria</taxon>
        <taxon>Neisseriales</taxon>
        <taxon>Chitinibacteraceae</taxon>
        <taxon>Iodobacter</taxon>
    </lineage>
</organism>
<sequence length="651" mass="73153">MRNLLIILLFFASYLHDVMAAEQVTLQLKWKHAFQFAGYYVAKQQGYYQQAGLDVQIKEAEASTNVLDEVLAGKANFGVGTSSLLLARKAGKPVVVLAAIFQHSSSVLITPDKGTTQSIQDLNNKHIMVESLSSEIFAYLKREGIALNHLQIVPHSFKTDELLAAKVDAITAYTIYEPFLLDNAGFRYRIYSPRTAGIDFYGDNLFTSEAEIEQYPDRVKAFRAASLRGWEYAMAHPDETIQLILNTYPQQRSKEHYQYEFSQMLALMRSDLITIGYMNAVRWRHIADTYAEIGMLPVNFPLDGFLYDPNPKVDLTWIYTVLAAVFALLGTVGAIALHIYRLNQRLAVSLAEVKQAEQRLKVFSTAIEQSPMAVLIAGPDNIIQYVNPKFTQETGYSFNEVLGKPSNILQADIVDYVIFKRMWKQLQQGVLWSGELNIRHKTGETSCAEAHIAPVKDCDGQTTHYIAVLQDINERKQIHTKLAHAAHYDMLTSLPNRSLLFERISQWLLAAKRNNSKLALMFIDLDKFKPINDKYGHAVGDFLLQETAKRMVACLRDSDSVGRVGGDEFVVLLPEIASDNDAYSVAEKIRIALNQPFNMANKQLDISSCIGIAIYPEHGEELAELIKNADLAMYQAKELGGNKVSVFTTPT</sequence>
<dbReference type="InterPro" id="IPR001610">
    <property type="entry name" value="PAC"/>
</dbReference>
<evidence type="ECO:0000256" key="1">
    <source>
        <dbReference type="SAM" id="Phobius"/>
    </source>
</evidence>
<name>A0A7G3G6Z5_9NEIS</name>
<feature type="domain" description="PAC" evidence="4">
    <location>
        <begin position="432"/>
        <end position="484"/>
    </location>
</feature>
<evidence type="ECO:0000313" key="7">
    <source>
        <dbReference type="Proteomes" id="UP000515917"/>
    </source>
</evidence>